<sequence>MSARALVRQADLTRILRVAAKIGIPVRVEIEPGRIIVTTGAGVAPAGANSLDEMFA</sequence>
<gene>
    <name evidence="1" type="ORF">SPHINGO391_480069</name>
</gene>
<reference evidence="1 2" key="1">
    <citation type="submission" date="2019-09" db="EMBL/GenBank/DDBJ databases">
        <authorList>
            <person name="Dittami M. S."/>
        </authorList>
    </citation>
    <scope>NUCLEOTIDE SEQUENCE [LARGE SCALE GENOMIC DNA]</scope>
    <source>
        <strain evidence="1">SPHINGO391</strain>
    </source>
</reference>
<dbReference type="Proteomes" id="UP000326857">
    <property type="component" value="Unassembled WGS sequence"/>
</dbReference>
<evidence type="ECO:0000313" key="1">
    <source>
        <dbReference type="EMBL" id="VVT24175.1"/>
    </source>
</evidence>
<dbReference type="AlphaFoldDB" id="A0A5E7ZZP0"/>
<accession>A0A5E7ZZP0</accession>
<protein>
    <submittedName>
        <fullName evidence="1">Uncharacterized protein</fullName>
    </submittedName>
</protein>
<dbReference type="EMBL" id="CABVLI010000043">
    <property type="protein sequence ID" value="VVT24175.1"/>
    <property type="molecule type" value="Genomic_DNA"/>
</dbReference>
<proteinExistence type="predicted"/>
<evidence type="ECO:0000313" key="2">
    <source>
        <dbReference type="Proteomes" id="UP000326857"/>
    </source>
</evidence>
<name>A0A5E7ZZP0_9SPHN</name>
<organism evidence="1 2">
    <name type="scientific">Sphingomonas aurantiaca</name>
    <dbReference type="NCBI Taxonomy" id="185949"/>
    <lineage>
        <taxon>Bacteria</taxon>
        <taxon>Pseudomonadati</taxon>
        <taxon>Pseudomonadota</taxon>
        <taxon>Alphaproteobacteria</taxon>
        <taxon>Sphingomonadales</taxon>
        <taxon>Sphingomonadaceae</taxon>
        <taxon>Sphingomonas</taxon>
    </lineage>
</organism>